<dbReference type="Gene3D" id="3.20.20.140">
    <property type="entry name" value="Metal-dependent hydrolases"/>
    <property type="match status" value="1"/>
</dbReference>
<dbReference type="SUPFAM" id="SSF89550">
    <property type="entry name" value="PHP domain-like"/>
    <property type="match status" value="1"/>
</dbReference>
<dbReference type="InterPro" id="IPR016195">
    <property type="entry name" value="Pol/histidinol_Pase-like"/>
</dbReference>
<name>A0A382UGG4_9ZZZZ</name>
<dbReference type="InterPro" id="IPR003141">
    <property type="entry name" value="Pol/His_phosphatase_N"/>
</dbReference>
<dbReference type="SMART" id="SM00481">
    <property type="entry name" value="POLIIIAc"/>
    <property type="match status" value="1"/>
</dbReference>
<dbReference type="AlphaFoldDB" id="A0A382UGG4"/>
<feature type="domain" description="Polymerase/histidinol phosphatase N-terminal" evidence="1">
    <location>
        <begin position="7"/>
        <end position="70"/>
    </location>
</feature>
<dbReference type="InterPro" id="IPR004805">
    <property type="entry name" value="DnaE2/DnaE/PolC"/>
</dbReference>
<dbReference type="CDD" id="cd07431">
    <property type="entry name" value="PHP_PolIIIA"/>
    <property type="match status" value="1"/>
</dbReference>
<feature type="non-terminal residue" evidence="2">
    <location>
        <position position="70"/>
    </location>
</feature>
<accession>A0A382UGG4</accession>
<evidence type="ECO:0000259" key="1">
    <source>
        <dbReference type="SMART" id="SM00481"/>
    </source>
</evidence>
<dbReference type="EMBL" id="UINC01143940">
    <property type="protein sequence ID" value="SVD33157.1"/>
    <property type="molecule type" value="Genomic_DNA"/>
</dbReference>
<dbReference type="PANTHER" id="PTHR32294">
    <property type="entry name" value="DNA POLYMERASE III SUBUNIT ALPHA"/>
    <property type="match status" value="1"/>
</dbReference>
<dbReference type="PANTHER" id="PTHR32294:SF4">
    <property type="entry name" value="ERROR-PRONE DNA POLYMERASE"/>
    <property type="match status" value="1"/>
</dbReference>
<protein>
    <recommendedName>
        <fullName evidence="1">Polymerase/histidinol phosphatase N-terminal domain-containing protein</fullName>
    </recommendedName>
</protein>
<gene>
    <name evidence="2" type="ORF">METZ01_LOCUS386011</name>
</gene>
<evidence type="ECO:0000313" key="2">
    <source>
        <dbReference type="EMBL" id="SVD33157.1"/>
    </source>
</evidence>
<dbReference type="Pfam" id="PF02811">
    <property type="entry name" value="PHP"/>
    <property type="match status" value="1"/>
</dbReference>
<sequence length="70" mass="7737">MPEHPYIELHCHSGFSFLDGSSQPQELVFEALKMGYPSLALTDHNGLYGSMEFAHEARKNGIQAITGSEI</sequence>
<organism evidence="2">
    <name type="scientific">marine metagenome</name>
    <dbReference type="NCBI Taxonomy" id="408172"/>
    <lineage>
        <taxon>unclassified sequences</taxon>
        <taxon>metagenomes</taxon>
        <taxon>ecological metagenomes</taxon>
    </lineage>
</organism>
<reference evidence="2" key="1">
    <citation type="submission" date="2018-05" db="EMBL/GenBank/DDBJ databases">
        <authorList>
            <person name="Lanie J.A."/>
            <person name="Ng W.-L."/>
            <person name="Kazmierczak K.M."/>
            <person name="Andrzejewski T.M."/>
            <person name="Davidsen T.M."/>
            <person name="Wayne K.J."/>
            <person name="Tettelin H."/>
            <person name="Glass J.I."/>
            <person name="Rusch D."/>
            <person name="Podicherti R."/>
            <person name="Tsui H.-C.T."/>
            <person name="Winkler M.E."/>
        </authorList>
    </citation>
    <scope>NUCLEOTIDE SEQUENCE</scope>
</reference>
<dbReference type="GO" id="GO:0008408">
    <property type="term" value="F:3'-5' exonuclease activity"/>
    <property type="evidence" value="ECO:0007669"/>
    <property type="project" value="InterPro"/>
</dbReference>
<dbReference type="InterPro" id="IPR004013">
    <property type="entry name" value="PHP_dom"/>
</dbReference>
<dbReference type="GO" id="GO:0006260">
    <property type="term" value="P:DNA replication"/>
    <property type="evidence" value="ECO:0007669"/>
    <property type="project" value="InterPro"/>
</dbReference>
<proteinExistence type="predicted"/>